<keyword evidence="4" id="KW-0472">Membrane</keyword>
<evidence type="ECO:0000259" key="5">
    <source>
        <dbReference type="PROSITE" id="PS50893"/>
    </source>
</evidence>
<organism evidence="6 7">
    <name type="scientific">Imperialibacter roseus</name>
    <dbReference type="NCBI Taxonomy" id="1324217"/>
    <lineage>
        <taxon>Bacteria</taxon>
        <taxon>Pseudomonadati</taxon>
        <taxon>Bacteroidota</taxon>
        <taxon>Cytophagia</taxon>
        <taxon>Cytophagales</taxon>
        <taxon>Flammeovirgaceae</taxon>
        <taxon>Imperialibacter</taxon>
    </lineage>
</organism>
<dbReference type="Pfam" id="PF00873">
    <property type="entry name" value="ACR_tran"/>
    <property type="match status" value="1"/>
</dbReference>
<evidence type="ECO:0000256" key="1">
    <source>
        <dbReference type="ARBA" id="ARBA00022741"/>
    </source>
</evidence>
<reference evidence="6 7" key="1">
    <citation type="journal article" date="2023" name="Microbiol. Resour. Announc.">
        <title>Complete Genome Sequence of Imperialibacter roseus strain P4T.</title>
        <authorList>
            <person name="Tizabi D.R."/>
            <person name="Bachvaroff T."/>
            <person name="Hill R.T."/>
        </authorList>
    </citation>
    <scope>NUCLEOTIDE SEQUENCE [LARGE SCALE GENOMIC DNA]</scope>
    <source>
        <strain evidence="6 7">P4T</strain>
    </source>
</reference>
<dbReference type="EMBL" id="CP136051">
    <property type="protein sequence ID" value="WOK09198.1"/>
    <property type="molecule type" value="Genomic_DNA"/>
</dbReference>
<dbReference type="Gene3D" id="1.20.1640.10">
    <property type="entry name" value="Multidrug efflux transporter AcrB transmembrane domain"/>
    <property type="match status" value="2"/>
</dbReference>
<dbReference type="InterPro" id="IPR027417">
    <property type="entry name" value="P-loop_NTPase"/>
</dbReference>
<feature type="transmembrane region" description="Helical" evidence="4">
    <location>
        <begin position="874"/>
        <end position="893"/>
    </location>
</feature>
<keyword evidence="7" id="KW-1185">Reference proteome</keyword>
<dbReference type="InterPro" id="IPR003593">
    <property type="entry name" value="AAA+_ATPase"/>
</dbReference>
<feature type="transmembrane region" description="Helical" evidence="4">
    <location>
        <begin position="1005"/>
        <end position="1024"/>
    </location>
</feature>
<dbReference type="PANTHER" id="PTHR32063:SF0">
    <property type="entry name" value="SWARMING MOTILITY PROTEIN SWRC"/>
    <property type="match status" value="1"/>
</dbReference>
<feature type="transmembrane region" description="Helical" evidence="4">
    <location>
        <begin position="337"/>
        <end position="356"/>
    </location>
</feature>
<keyword evidence="4" id="KW-1133">Transmembrane helix</keyword>
<dbReference type="PROSITE" id="PS50893">
    <property type="entry name" value="ABC_TRANSPORTER_2"/>
    <property type="match status" value="1"/>
</dbReference>
<evidence type="ECO:0000256" key="4">
    <source>
        <dbReference type="SAM" id="Phobius"/>
    </source>
</evidence>
<feature type="transmembrane region" description="Helical" evidence="4">
    <location>
        <begin position="530"/>
        <end position="555"/>
    </location>
</feature>
<dbReference type="SUPFAM" id="SSF82693">
    <property type="entry name" value="Multidrug efflux transporter AcrB pore domain, PN1, PN2, PC1 and PC2 subdomains"/>
    <property type="match status" value="2"/>
</dbReference>
<dbReference type="SUPFAM" id="SSF82866">
    <property type="entry name" value="Multidrug efflux transporter AcrB transmembrane domain"/>
    <property type="match status" value="2"/>
</dbReference>
<dbReference type="PRINTS" id="PR00702">
    <property type="entry name" value="ACRIFLAVINRP"/>
</dbReference>
<evidence type="ECO:0000256" key="3">
    <source>
        <dbReference type="SAM" id="MobiDB-lite"/>
    </source>
</evidence>
<feature type="transmembrane region" description="Helical" evidence="4">
    <location>
        <begin position="1147"/>
        <end position="1166"/>
    </location>
</feature>
<dbReference type="SUPFAM" id="SSF82714">
    <property type="entry name" value="Multidrug efflux transporter AcrB TolC docking domain, DN and DC subdomains"/>
    <property type="match status" value="2"/>
</dbReference>
<dbReference type="Gene3D" id="3.30.2090.10">
    <property type="entry name" value="Multidrug efflux transporter AcrB TolC docking domain, DN and DC subdomains"/>
    <property type="match status" value="2"/>
</dbReference>
<feature type="transmembrane region" description="Helical" evidence="4">
    <location>
        <begin position="900"/>
        <end position="919"/>
    </location>
</feature>
<feature type="transmembrane region" description="Helical" evidence="4">
    <location>
        <begin position="389"/>
        <end position="414"/>
    </location>
</feature>
<feature type="transmembrane region" description="Helical" evidence="4">
    <location>
        <begin position="1172"/>
        <end position="1193"/>
    </location>
</feature>
<keyword evidence="4" id="KW-0812">Transmembrane</keyword>
<evidence type="ECO:0000313" key="6">
    <source>
        <dbReference type="EMBL" id="WOK09198.1"/>
    </source>
</evidence>
<dbReference type="InterPro" id="IPR001036">
    <property type="entry name" value="Acrflvin-R"/>
</dbReference>
<dbReference type="InterPro" id="IPR027463">
    <property type="entry name" value="AcrB_DN_DC_subdom"/>
</dbReference>
<proteinExistence type="predicted"/>
<feature type="transmembrane region" description="Helical" evidence="4">
    <location>
        <begin position="434"/>
        <end position="454"/>
    </location>
</feature>
<feature type="transmembrane region" description="Helical" evidence="4">
    <location>
        <begin position="931"/>
        <end position="954"/>
    </location>
</feature>
<feature type="transmembrane region" description="Helical" evidence="4">
    <location>
        <begin position="1067"/>
        <end position="1089"/>
    </location>
</feature>
<dbReference type="Gene3D" id="3.40.50.300">
    <property type="entry name" value="P-loop containing nucleotide triphosphate hydrolases"/>
    <property type="match status" value="1"/>
</dbReference>
<feature type="region of interest" description="Disordered" evidence="3">
    <location>
        <begin position="646"/>
        <end position="665"/>
    </location>
</feature>
<feature type="transmembrane region" description="Helical" evidence="4">
    <location>
        <begin position="361"/>
        <end position="383"/>
    </location>
</feature>
<dbReference type="InterPro" id="IPR003439">
    <property type="entry name" value="ABC_transporter-like_ATP-bd"/>
</dbReference>
<keyword evidence="1" id="KW-0547">Nucleotide-binding</keyword>
<dbReference type="SUPFAM" id="SSF52540">
    <property type="entry name" value="P-loop containing nucleoside triphosphate hydrolases"/>
    <property type="match status" value="1"/>
</dbReference>
<protein>
    <submittedName>
        <fullName evidence="6">Efflux RND transporter permease subunit</fullName>
    </submittedName>
</protein>
<dbReference type="CDD" id="cd03264">
    <property type="entry name" value="ABC_drug_resistance_like"/>
    <property type="match status" value="1"/>
</dbReference>
<evidence type="ECO:0000256" key="2">
    <source>
        <dbReference type="ARBA" id="ARBA00022840"/>
    </source>
</evidence>
<gene>
    <name evidence="6" type="ORF">RT717_11175</name>
</gene>
<evidence type="ECO:0000313" key="7">
    <source>
        <dbReference type="Proteomes" id="UP001302349"/>
    </source>
</evidence>
<feature type="transmembrane region" description="Helical" evidence="4">
    <location>
        <begin position="1205"/>
        <end position="1226"/>
    </location>
</feature>
<sequence>MPNTGLLHTIIKRKVLVSMLFIGFSVMGYISYNKLPVELFPNVELPILIVQVSAASEVDPTYMESQAIIPLEGVIGTLEGLDEISATADSRQGTIFISFVQGTNTKYAYLKLEQKVASIKADLTPEFVVNIIKIDTDQFSNAFMDVQVLGGGGVDRVRNVTDQYIFDRLSEIDGVGGVEVFGGRQKTVEIIMDNAVCEAHGITPNTISGVLSQNSNKSAFVGQVELNGQNVFVNVTAELKDIKNIESLVVSEKGPLLLSDVAQVFFGVKEQTTLSRVNGKDAVSIRLSKDRQANLIALSDKTLAAIDELNEELEPMDVQLVVQNNQAEAMSKNIDQIQQLAITGGLLAIFVLWVFLRRLKFILSIALAIPISVYTAFNFFYAYDISINSLTLIGMALAIGMLLDNSVVVIENIYRHVVNKKPPEEAVVQGTKEVMRSVIAATLTTVTVFLPFIFSTNFLATTIGTQIGVSIISTLLVSLVVALVLIPMLAHAAIDKTDEAKAPLIKNASIRQRTIQMYMVILKSCFRRPAFTIIGGIVLFFITIGLSLLISVASLNEVETENMNMFVTMPQGATLASTDLLTQKIEEKVMAIPVVDQLISQVTEGSSVLTVQVVEGFNKLDTISAADLRNRLSAIAKDFEDIEISLDAPPPSVSGTDGGGSSAGDDFERMLGIGTPSEQVIIKGSDYEAMQSIANDINTFIASLQSVERSTVNVSPERPEAHILFDQRRMSANSITQQDVSTGLNDFQPSFASGSNFVSGDEEFEITIRTQDQVEVGAKDMKDLREMPITNAAGATHTLADIGSVIYSAGESRIRRLNQEKRIEITYSFIDEVVNSESLLEASRLEIDQIVAGINIPSGIVADVVHDEGLFDEFYFLIAAAIIIIFMILAAVFESLYLPVVIMFSIPLAAIGAFMGLTFTGNSLLNANTLIGFLILLGVVVNNGIILIDYSHLLRRQGYNKYRALIMSGISRIRPILITSITTIVAMLPLAMGEAEYVVSIGQPFAITVMGGLAFATILTLIYIPTMSAGFESVLDWFRGLKPVIKFGQIALITALAILIFTQIEGFLWQSIWFLSALILVPGGTHFIMTSLRQANAKMVDKNEKMHIEVQNLTKVYGRPGRWLREWKGNKHLFDERGEEIITGKSILQNLIWQVALMGFLVYFIYFFLDKAFWQLVFMIGLHALLLSIFHDVEQWADDKRPRLFSFLSGLLYWVFPIVSAVYLYADIQVKGLGIVLIVLWFIGLFLVRMANKLKKKPVDPQQLTGRFKGIRRLYWKLVLVIPFVKPKKSQFKALKGVSLTIEQGMFGLLGPNGAGKTTLMRILCGIMDQSYGKIWINGHDTTLKREELQGLIGYLPQAFGTYENMTPYQFLDYQAILRKISNKKEREDRVQYVLRAVHMDEHQHKKIGSFSGGMKQRIGIAQILLHLPKILVVDEPTAGLDPLERIRFRNLLVELSRERIVVFSTHIIEDIASSCNHLAVLISGNIEYNGSPTSMAELAKGKVWEFHLSPEQFEEEKSHYVIVHHMREGDKIRVKCLAGEQPRADATPVRANLEDAYLWLMKSKNNKKNEELPVSAV</sequence>
<feature type="transmembrane region" description="Helical" evidence="4">
    <location>
        <begin position="1232"/>
        <end position="1248"/>
    </location>
</feature>
<feature type="transmembrane region" description="Helical" evidence="4">
    <location>
        <begin position="15"/>
        <end position="32"/>
    </location>
</feature>
<dbReference type="Gene3D" id="3.30.70.1320">
    <property type="entry name" value="Multidrug efflux transporter AcrB pore domain like"/>
    <property type="match status" value="1"/>
</dbReference>
<feature type="domain" description="ABC transporter" evidence="5">
    <location>
        <begin position="1279"/>
        <end position="1509"/>
    </location>
</feature>
<feature type="transmembrane region" description="Helical" evidence="4">
    <location>
        <begin position="466"/>
        <end position="486"/>
    </location>
</feature>
<dbReference type="RefSeq" id="WP_317491818.1">
    <property type="nucleotide sequence ID" value="NZ_CP136051.1"/>
</dbReference>
<dbReference type="Gene3D" id="3.30.70.1440">
    <property type="entry name" value="Multidrug efflux transporter AcrB pore domain"/>
    <property type="match status" value="1"/>
</dbReference>
<dbReference type="Proteomes" id="UP001302349">
    <property type="component" value="Chromosome"/>
</dbReference>
<dbReference type="Gene3D" id="3.30.70.1430">
    <property type="entry name" value="Multidrug efflux transporter AcrB pore domain"/>
    <property type="match status" value="2"/>
</dbReference>
<name>A0ABZ0IVW9_9BACT</name>
<dbReference type="Pfam" id="PF00005">
    <property type="entry name" value="ABC_tran"/>
    <property type="match status" value="1"/>
</dbReference>
<dbReference type="PANTHER" id="PTHR32063">
    <property type="match status" value="1"/>
</dbReference>
<keyword evidence="2" id="KW-0067">ATP-binding</keyword>
<dbReference type="InterPro" id="IPR017871">
    <property type="entry name" value="ABC_transporter-like_CS"/>
</dbReference>
<accession>A0ABZ0IVW9</accession>
<dbReference type="PROSITE" id="PS00211">
    <property type="entry name" value="ABC_TRANSPORTER_1"/>
    <property type="match status" value="1"/>
</dbReference>
<feature type="transmembrane region" description="Helical" evidence="4">
    <location>
        <begin position="975"/>
        <end position="993"/>
    </location>
</feature>
<feature type="transmembrane region" description="Helical" evidence="4">
    <location>
        <begin position="1044"/>
        <end position="1061"/>
    </location>
</feature>
<dbReference type="SMART" id="SM00382">
    <property type="entry name" value="AAA"/>
    <property type="match status" value="1"/>
</dbReference>